<name>A0AA86XKK8_9CAUD</name>
<gene>
    <name evidence="2" type="ORF">vir335_00023</name>
</gene>
<protein>
    <submittedName>
        <fullName evidence="2">Uncharacterized protein</fullName>
    </submittedName>
</protein>
<feature type="compositionally biased region" description="Acidic residues" evidence="1">
    <location>
        <begin position="94"/>
        <end position="108"/>
    </location>
</feature>
<evidence type="ECO:0000313" key="3">
    <source>
        <dbReference type="Proteomes" id="UP001302000"/>
    </source>
</evidence>
<feature type="region of interest" description="Disordered" evidence="1">
    <location>
        <begin position="134"/>
        <end position="218"/>
    </location>
</feature>
<evidence type="ECO:0000313" key="2">
    <source>
        <dbReference type="EMBL" id="DBA35579.1"/>
    </source>
</evidence>
<organism evidence="2 3">
    <name type="scientific">Caudoviricetes sp. vir335</name>
    <dbReference type="NCBI Taxonomy" id="3068357"/>
    <lineage>
        <taxon>Viruses</taxon>
        <taxon>Duplodnaviria</taxon>
        <taxon>Heunggongvirae</taxon>
        <taxon>Uroviricota</taxon>
        <taxon>Caudoviricetes</taxon>
    </lineage>
</organism>
<accession>A0AA86XKK8</accession>
<dbReference type="Proteomes" id="UP001302000">
    <property type="component" value="Segment"/>
</dbReference>
<evidence type="ECO:0000256" key="1">
    <source>
        <dbReference type="SAM" id="MobiDB-lite"/>
    </source>
</evidence>
<feature type="compositionally biased region" description="Basic and acidic residues" evidence="1">
    <location>
        <begin position="151"/>
        <end position="199"/>
    </location>
</feature>
<sequence length="793" mass="87814">MTEFKIPDDISRWEKRGLREGIGTSDEHVHEIYVWKKLAIECEKWGCDDCEHESWNPYVLMDGHPMKLERGNFETFDEAVGYLKGILKKKELASEGEVEKDDEDDEDGLGIPEHPSSDSVVKKSISIKDLIKRNGQDIQFPADGSEIMNPSKDEGSGKEGEAPKEEKAPDFKVTKEKVPSANDKIIKDHAKSLEEKGTTGRDGASLYKEDEAGQSPAEQYGEAVNYQHKGKNGIPTAKVDIADQTATMNGARQSYGQARGANAYGNSPTGKLTAAPEAGKNINLLKLILHTLRNQNDDFGYTVLDSQGPVQVGAKPVVIGKDENGNDIVDAAGRGANLGWNLRVDGDTVFTQPARGFVRNFFSKNIPKMVSAYNARAKGVPSVAKLPTGGIGELTPAQLRSLLINEYQEKDEQGNMRYPQEIKHVPILGGIQYAKAGKDGGFIPVFGKDGSLNPATLAMLTSERDDLGGTGIGLTRNSTGFVPYDFEGVKGTHGANDDTTEEGEILTQIFGKERQPPTDMILDAISEIAGKVNGVDFQNNDYDKNALKELLQSRFGDSSGTGDKYTSDGMDALLGKYMFDADGNPILDNTGQPITRIGAANLWGQDKIIQDRKDRYMDMLEPYLVRWMDNTPINRMQELFATHPYLQRNMAMSDDERRKWYNDLYDYFKVKNRDIDEKTPMKTLRTYTRNENIPGRTADEAKDDAERASGVNNVKRSFSIEDSIAYFHPEFVMNKADGDDGIEGEVPSERGDTEPRIAAYRTVSMGEDKESVFPLKLIDKTSGKVICELDWKS</sequence>
<reference evidence="2 3" key="1">
    <citation type="journal article" date="2023" name="Nat. Microbiol.">
        <title>A compendium of viruses from methanogenic archaea reveals their diversity and adaptations to the gut environment.</title>
        <authorList>
            <person name="Medvedeva S."/>
            <person name="Borrel G."/>
            <person name="Krupovic M."/>
            <person name="Gribaldo S."/>
        </authorList>
    </citation>
    <scope>NUCLEOTIDE SEQUENCE [LARGE SCALE GENOMIC DNA]</scope>
</reference>
<feature type="region of interest" description="Disordered" evidence="1">
    <location>
        <begin position="93"/>
        <end position="122"/>
    </location>
</feature>
<keyword evidence="3" id="KW-1185">Reference proteome</keyword>
<dbReference type="RefSeq" id="YP_013605483.1">
    <property type="nucleotide sequence ID" value="NC_134205.1"/>
</dbReference>
<proteinExistence type="predicted"/>
<dbReference type="EMBL" id="BK063680">
    <property type="protein sequence ID" value="DBA35579.1"/>
    <property type="molecule type" value="Genomic_DNA"/>
</dbReference>
<dbReference type="GeneID" id="301841440"/>